<dbReference type="GO" id="GO:0008448">
    <property type="term" value="F:N-acetylglucosamine-6-phosphate deacetylase activity"/>
    <property type="evidence" value="ECO:0007669"/>
    <property type="project" value="UniProtKB-EC"/>
</dbReference>
<dbReference type="InterPro" id="IPR011059">
    <property type="entry name" value="Metal-dep_hydrolase_composite"/>
</dbReference>
<feature type="domain" description="Amidohydrolase-related" evidence="9">
    <location>
        <begin position="46"/>
        <end position="381"/>
    </location>
</feature>
<dbReference type="CDD" id="cd00854">
    <property type="entry name" value="NagA"/>
    <property type="match status" value="1"/>
</dbReference>
<dbReference type="NCBIfam" id="TIGR00221">
    <property type="entry name" value="nagA"/>
    <property type="match status" value="1"/>
</dbReference>
<evidence type="ECO:0000256" key="2">
    <source>
        <dbReference type="ARBA" id="ARBA00022723"/>
    </source>
</evidence>
<gene>
    <name evidence="10" type="primary">nagA</name>
    <name evidence="10" type="ORF">Q3982_03270</name>
</gene>
<comment type="cofactor">
    <cofactor evidence="8">
        <name>a divalent metal cation</name>
        <dbReference type="ChEBI" id="CHEBI:60240"/>
    </cofactor>
    <text evidence="8">Binds 1 divalent metal cation per subunit.</text>
</comment>
<feature type="binding site" evidence="7">
    <location>
        <position position="229"/>
    </location>
    <ligand>
        <name>substrate</name>
    </ligand>
</feature>
<keyword evidence="3 5" id="KW-0378">Hydrolase</keyword>
<dbReference type="InterPro" id="IPR003764">
    <property type="entry name" value="GlcNAc_6-P_deAcase"/>
</dbReference>
<organism evidence="10 11">
    <name type="scientific">Phoenicibacter congonensis</name>
    <dbReference type="NCBI Taxonomy" id="1944646"/>
    <lineage>
        <taxon>Bacteria</taxon>
        <taxon>Bacillati</taxon>
        <taxon>Actinomycetota</taxon>
        <taxon>Coriobacteriia</taxon>
        <taxon>Eggerthellales</taxon>
        <taxon>Eggerthellaceae</taxon>
        <taxon>Phoenicibacter</taxon>
    </lineage>
</organism>
<evidence type="ECO:0000256" key="4">
    <source>
        <dbReference type="ARBA" id="ARBA00023277"/>
    </source>
</evidence>
<dbReference type="GO" id="GO:0006046">
    <property type="term" value="P:N-acetylglucosamine catabolic process"/>
    <property type="evidence" value="ECO:0007669"/>
    <property type="project" value="TreeGrafter"/>
</dbReference>
<dbReference type="Pfam" id="PF01979">
    <property type="entry name" value="Amidohydro_1"/>
    <property type="match status" value="1"/>
</dbReference>
<feature type="binding site" evidence="8">
    <location>
        <position position="218"/>
    </location>
    <ligand>
        <name>Zn(2+)</name>
        <dbReference type="ChEBI" id="CHEBI:29105"/>
    </ligand>
</feature>
<keyword evidence="2 8" id="KW-0479">Metal-binding</keyword>
<feature type="binding site" evidence="7">
    <location>
        <begin position="221"/>
        <end position="222"/>
    </location>
    <ligand>
        <name>substrate</name>
    </ligand>
</feature>
<dbReference type="PIRSF" id="PIRSF038994">
    <property type="entry name" value="NagA"/>
    <property type="match status" value="1"/>
</dbReference>
<evidence type="ECO:0000256" key="8">
    <source>
        <dbReference type="PIRSR" id="PIRSR038994-3"/>
    </source>
</evidence>
<dbReference type="GO" id="GO:0046872">
    <property type="term" value="F:metal ion binding"/>
    <property type="evidence" value="ECO:0007669"/>
    <property type="project" value="UniProtKB-KW"/>
</dbReference>
<keyword evidence="11" id="KW-1185">Reference proteome</keyword>
<feature type="binding site" evidence="7">
    <location>
        <position position="253"/>
    </location>
    <ligand>
        <name>substrate</name>
    </ligand>
</feature>
<keyword evidence="4 5" id="KW-0119">Carbohydrate metabolism</keyword>
<comment type="similarity">
    <text evidence="1 5">Belongs to the metallo-dependent hydrolases superfamily. NagA family.</text>
</comment>
<evidence type="ECO:0000259" key="9">
    <source>
        <dbReference type="Pfam" id="PF01979"/>
    </source>
</evidence>
<evidence type="ECO:0000313" key="11">
    <source>
        <dbReference type="Proteomes" id="UP001168575"/>
    </source>
</evidence>
<accession>A0AA43U8Y8</accession>
<protein>
    <submittedName>
        <fullName evidence="10">N-acetylglucosamine-6-phosphate deacetylase</fullName>
        <ecNumber evidence="10">3.5.1.25</ecNumber>
    </submittedName>
</protein>
<evidence type="ECO:0000313" key="10">
    <source>
        <dbReference type="EMBL" id="MDO4841680.1"/>
    </source>
</evidence>
<evidence type="ECO:0000256" key="5">
    <source>
        <dbReference type="PIRNR" id="PIRNR038994"/>
    </source>
</evidence>
<dbReference type="Gene3D" id="2.30.40.10">
    <property type="entry name" value="Urease, subunit C, domain 1"/>
    <property type="match status" value="1"/>
</dbReference>
<comment type="caution">
    <text evidence="10">The sequence shown here is derived from an EMBL/GenBank/DDBJ whole genome shotgun (WGS) entry which is preliminary data.</text>
</comment>
<dbReference type="EC" id="3.5.1.25" evidence="10"/>
<reference evidence="10" key="1">
    <citation type="submission" date="2023-07" db="EMBL/GenBank/DDBJ databases">
        <title>Between Cages and Wild: Unraveling the Impact of Captivity on Animal Microbiomes and Antimicrobial Resistance.</title>
        <authorList>
            <person name="Schmartz G.P."/>
            <person name="Rehner J."/>
            <person name="Schuff M.J."/>
            <person name="Becker S.L."/>
            <person name="Kravczyk M."/>
            <person name="Gurevich A."/>
            <person name="Francke R."/>
            <person name="Mueller R."/>
            <person name="Keller V."/>
            <person name="Keller A."/>
        </authorList>
    </citation>
    <scope>NUCLEOTIDE SEQUENCE</scope>
    <source>
        <strain evidence="10">S12M_St_49</strain>
    </source>
</reference>
<dbReference type="InterPro" id="IPR006680">
    <property type="entry name" value="Amidohydro-rel"/>
</dbReference>
<dbReference type="PANTHER" id="PTHR11113:SF14">
    <property type="entry name" value="N-ACETYLGLUCOSAMINE-6-PHOSPHATE DEACETYLASE"/>
    <property type="match status" value="1"/>
</dbReference>
<feature type="binding site" evidence="8">
    <location>
        <position position="131"/>
    </location>
    <ligand>
        <name>Zn(2+)</name>
        <dbReference type="ChEBI" id="CHEBI:29105"/>
    </ligand>
</feature>
<dbReference type="Gene3D" id="3.20.20.140">
    <property type="entry name" value="Metal-dependent hydrolases"/>
    <property type="match status" value="1"/>
</dbReference>
<feature type="active site" description="Proton donor/acceptor" evidence="6">
    <location>
        <position position="276"/>
    </location>
</feature>
<dbReference type="SUPFAM" id="SSF51556">
    <property type="entry name" value="Metallo-dependent hydrolases"/>
    <property type="match status" value="1"/>
</dbReference>
<evidence type="ECO:0000256" key="3">
    <source>
        <dbReference type="ARBA" id="ARBA00022801"/>
    </source>
</evidence>
<dbReference type="AlphaFoldDB" id="A0AA43U8Y8"/>
<name>A0AA43U8Y8_9ACTN</name>
<evidence type="ECO:0000256" key="6">
    <source>
        <dbReference type="PIRSR" id="PIRSR038994-1"/>
    </source>
</evidence>
<sequence>MVITNGKVFVDGAFVEGVNVAFEDGKITEIGAGATGGEVIDAQGGYVIPGLVDLHFHGAVGADLCDGKVESVQKLAEFQASVGTTSICPATMTFSEEILTPIMESVNEFVDAQKNGTAPANYAHFVGINMEGPYISPDKVGAQNPAYVHAGDIDEFNRLNEKSGNVIKLVDVAPEVEGNLDFIKEATGAGVRVSVAHTCADFDQCVDAFNAGARQMTHLFNAMNPIHHRKPGPVIAAFDNEEVMAELICDGIHSHPAIIRMAFQLFGNDRIILISDTMRACGLEDGTYDLGGQDVTVRGSLATIADGSIAGSVTCLPDCLRYAVKTANIPLESAVKCATQNPAKALGLDAEIGSLAAGKNADILVLDENLDLKTVVLGGNVL</sequence>
<dbReference type="EMBL" id="JAUMVS010000037">
    <property type="protein sequence ID" value="MDO4841680.1"/>
    <property type="molecule type" value="Genomic_DNA"/>
</dbReference>
<evidence type="ECO:0000256" key="7">
    <source>
        <dbReference type="PIRSR" id="PIRSR038994-2"/>
    </source>
</evidence>
<feature type="binding site" evidence="7">
    <location>
        <begin position="309"/>
        <end position="311"/>
    </location>
    <ligand>
        <name>substrate</name>
    </ligand>
</feature>
<feature type="binding site" evidence="8">
    <location>
        <position position="197"/>
    </location>
    <ligand>
        <name>Zn(2+)</name>
        <dbReference type="ChEBI" id="CHEBI:29105"/>
    </ligand>
</feature>
<dbReference type="PANTHER" id="PTHR11113">
    <property type="entry name" value="N-ACETYLGLUCOSAMINE-6-PHOSPHATE DEACETYLASE"/>
    <property type="match status" value="1"/>
</dbReference>
<dbReference type="Proteomes" id="UP001168575">
    <property type="component" value="Unassembled WGS sequence"/>
</dbReference>
<dbReference type="InterPro" id="IPR032466">
    <property type="entry name" value="Metal_Hydrolase"/>
</dbReference>
<proteinExistence type="inferred from homology"/>
<feature type="binding site" evidence="7">
    <location>
        <position position="142"/>
    </location>
    <ligand>
        <name>substrate</name>
    </ligand>
</feature>
<dbReference type="SUPFAM" id="SSF51338">
    <property type="entry name" value="Composite domain of metallo-dependent hydrolases"/>
    <property type="match status" value="1"/>
</dbReference>
<evidence type="ECO:0000256" key="1">
    <source>
        <dbReference type="ARBA" id="ARBA00010716"/>
    </source>
</evidence>